<dbReference type="InterPro" id="IPR002048">
    <property type="entry name" value="EF_hand_dom"/>
</dbReference>
<keyword evidence="8" id="KW-0407">Ion channel</keyword>
<evidence type="ECO:0000256" key="6">
    <source>
        <dbReference type="ARBA" id="ARBA00023065"/>
    </source>
</evidence>
<evidence type="ECO:0000256" key="1">
    <source>
        <dbReference type="ARBA" id="ARBA00004141"/>
    </source>
</evidence>
<keyword evidence="14" id="KW-1185">Reference proteome</keyword>
<dbReference type="Pfam" id="PF07885">
    <property type="entry name" value="Ion_trans_2"/>
    <property type="match status" value="2"/>
</dbReference>
<dbReference type="PANTHER" id="PTHR11003:SF345">
    <property type="entry name" value="TWIK FAMILY OF POTASSIUM CHANNELS PROTEIN 18"/>
    <property type="match status" value="1"/>
</dbReference>
<dbReference type="InterPro" id="IPR018247">
    <property type="entry name" value="EF_Hand_1_Ca_BS"/>
</dbReference>
<reference evidence="14" key="1">
    <citation type="journal article" date="2023" name="Commun. Biol.">
        <title>Genome analysis of Parmales, the sister group of diatoms, reveals the evolutionary specialization of diatoms from phago-mixotrophs to photoautotrophs.</title>
        <authorList>
            <person name="Ban H."/>
            <person name="Sato S."/>
            <person name="Yoshikawa S."/>
            <person name="Yamada K."/>
            <person name="Nakamura Y."/>
            <person name="Ichinomiya M."/>
            <person name="Sato N."/>
            <person name="Blanc-Mathieu R."/>
            <person name="Endo H."/>
            <person name="Kuwata A."/>
            <person name="Ogata H."/>
        </authorList>
    </citation>
    <scope>NUCLEOTIDE SEQUENCE [LARGE SCALE GENOMIC DNA]</scope>
    <source>
        <strain evidence="14">NIES 3701</strain>
    </source>
</reference>
<evidence type="ECO:0000313" key="13">
    <source>
        <dbReference type="EMBL" id="GMH90951.1"/>
    </source>
</evidence>
<feature type="transmembrane region" description="Helical" evidence="11">
    <location>
        <begin position="276"/>
        <end position="292"/>
    </location>
</feature>
<evidence type="ECO:0000256" key="2">
    <source>
        <dbReference type="ARBA" id="ARBA00022448"/>
    </source>
</evidence>
<dbReference type="PANTHER" id="PTHR11003">
    <property type="entry name" value="POTASSIUM CHANNEL, SUBFAMILY K"/>
    <property type="match status" value="1"/>
</dbReference>
<dbReference type="AlphaFoldDB" id="A0A9W7BIA5"/>
<keyword evidence="3 11" id="KW-0812">Transmembrane</keyword>
<protein>
    <recommendedName>
        <fullName evidence="12">EF-hand domain-containing protein</fullName>
    </recommendedName>
</protein>
<comment type="subcellular location">
    <subcellularLocation>
        <location evidence="1">Membrane</location>
        <topology evidence="1">Multi-pass membrane protein</topology>
    </subcellularLocation>
</comment>
<dbReference type="GO" id="GO:0005886">
    <property type="term" value="C:plasma membrane"/>
    <property type="evidence" value="ECO:0007669"/>
    <property type="project" value="TreeGrafter"/>
</dbReference>
<sequence length="458" mass="50360">MHFAHGIKAGQSGGNELKDGGPKKSAEQREAEKIMKQEAAATHRAARLEDEEGLPGQVEESKESDTARKTRKSLTQKLAEQRMVEKNKHKQRGSVINKNADGSCEEVGEGGEENAELARNAKKIAELAIFITVAYICLGVAVMCGVEGWTFVDSIYFVIVTLTTVGYGDQQSWSGDGIILFQSLYALGGIMLMTAALGLIAGYVYERQEEAMKEAKQAMAEKQAMLAALQGSSKSIPTLDVPGIDTVAMANGCKKRFKEELAKYLPQFIVDLGSKFVKLFVILIIGMVLIYFDQKSAEGVDTPTFIQCFYYAVITGTTIGYGDYSPKTQLGKTIGLFYILAAVVTLGEVLGDVASYFVEQKKKEALEKILKKRITMADFEKFDLDGDGQIERTEFIVRKLLLMGILQEDDVARVEEEFDKMDEDGSGEITMDDLKLFLERQNEARKVAEEMEGGGSGV</sequence>
<dbReference type="PROSITE" id="PS50222">
    <property type="entry name" value="EF_HAND_2"/>
    <property type="match status" value="2"/>
</dbReference>
<dbReference type="Gene3D" id="1.10.287.70">
    <property type="match status" value="2"/>
</dbReference>
<dbReference type="EMBL" id="BRXY01000379">
    <property type="protein sequence ID" value="GMH90951.1"/>
    <property type="molecule type" value="Genomic_DNA"/>
</dbReference>
<feature type="compositionally biased region" description="Basic and acidic residues" evidence="10">
    <location>
        <begin position="59"/>
        <end position="68"/>
    </location>
</feature>
<evidence type="ECO:0000256" key="11">
    <source>
        <dbReference type="SAM" id="Phobius"/>
    </source>
</evidence>
<keyword evidence="7 11" id="KW-0472">Membrane</keyword>
<dbReference type="InterPro" id="IPR003280">
    <property type="entry name" value="2pore_dom_K_chnl"/>
</dbReference>
<dbReference type="GO" id="GO:0005509">
    <property type="term" value="F:calcium ion binding"/>
    <property type="evidence" value="ECO:0007669"/>
    <property type="project" value="InterPro"/>
</dbReference>
<dbReference type="GO" id="GO:0005737">
    <property type="term" value="C:cytoplasm"/>
    <property type="evidence" value="ECO:0007669"/>
    <property type="project" value="UniProtKB-ARBA"/>
</dbReference>
<dbReference type="OrthoDB" id="415460at2759"/>
<evidence type="ECO:0000259" key="12">
    <source>
        <dbReference type="PROSITE" id="PS50222"/>
    </source>
</evidence>
<feature type="domain" description="EF-hand" evidence="12">
    <location>
        <begin position="370"/>
        <end position="405"/>
    </location>
</feature>
<organism evidence="13 14">
    <name type="scientific">Triparma strigata</name>
    <dbReference type="NCBI Taxonomy" id="1606541"/>
    <lineage>
        <taxon>Eukaryota</taxon>
        <taxon>Sar</taxon>
        <taxon>Stramenopiles</taxon>
        <taxon>Ochrophyta</taxon>
        <taxon>Bolidophyceae</taxon>
        <taxon>Parmales</taxon>
        <taxon>Triparmaceae</taxon>
        <taxon>Triparma</taxon>
    </lineage>
</organism>
<comment type="caution">
    <text evidence="13">The sequence shown here is derived from an EMBL/GenBank/DDBJ whole genome shotgun (WGS) entry which is preliminary data.</text>
</comment>
<evidence type="ECO:0000256" key="10">
    <source>
        <dbReference type="SAM" id="MobiDB-lite"/>
    </source>
</evidence>
<feature type="transmembrane region" description="Helical" evidence="11">
    <location>
        <begin position="304"/>
        <end position="322"/>
    </location>
</feature>
<evidence type="ECO:0000256" key="3">
    <source>
        <dbReference type="ARBA" id="ARBA00022692"/>
    </source>
</evidence>
<evidence type="ECO:0000256" key="5">
    <source>
        <dbReference type="ARBA" id="ARBA00022989"/>
    </source>
</evidence>
<dbReference type="SMART" id="SM00054">
    <property type="entry name" value="EFh"/>
    <property type="match status" value="2"/>
</dbReference>
<dbReference type="GO" id="GO:0030322">
    <property type="term" value="P:stabilization of membrane potential"/>
    <property type="evidence" value="ECO:0007669"/>
    <property type="project" value="TreeGrafter"/>
</dbReference>
<feature type="coiled-coil region" evidence="9">
    <location>
        <begin position="205"/>
        <end position="232"/>
    </location>
</feature>
<evidence type="ECO:0000256" key="4">
    <source>
        <dbReference type="ARBA" id="ARBA00022837"/>
    </source>
</evidence>
<keyword evidence="9" id="KW-0175">Coiled coil</keyword>
<feature type="transmembrane region" description="Helical" evidence="11">
    <location>
        <begin position="124"/>
        <end position="143"/>
    </location>
</feature>
<dbReference type="PROSITE" id="PS00018">
    <property type="entry name" value="EF_HAND_1"/>
    <property type="match status" value="2"/>
</dbReference>
<keyword evidence="4" id="KW-0106">Calcium</keyword>
<dbReference type="Gene3D" id="1.10.238.10">
    <property type="entry name" value="EF-hand"/>
    <property type="match status" value="1"/>
</dbReference>
<accession>A0A9W7BIA5</accession>
<feature type="compositionally biased region" description="Basic and acidic residues" evidence="10">
    <location>
        <begin position="16"/>
        <end position="36"/>
    </location>
</feature>
<name>A0A9W7BIA5_9STRA</name>
<keyword evidence="2" id="KW-0813">Transport</keyword>
<dbReference type="InterPro" id="IPR013099">
    <property type="entry name" value="K_chnl_dom"/>
</dbReference>
<dbReference type="Pfam" id="PF13202">
    <property type="entry name" value="EF-hand_5"/>
    <property type="match status" value="2"/>
</dbReference>
<dbReference type="Proteomes" id="UP001165085">
    <property type="component" value="Unassembled WGS sequence"/>
</dbReference>
<keyword evidence="5 11" id="KW-1133">Transmembrane helix</keyword>
<feature type="transmembrane region" description="Helical" evidence="11">
    <location>
        <begin position="334"/>
        <end position="358"/>
    </location>
</feature>
<dbReference type="GO" id="GO:0015271">
    <property type="term" value="F:outward rectifier potassium channel activity"/>
    <property type="evidence" value="ECO:0007669"/>
    <property type="project" value="TreeGrafter"/>
</dbReference>
<evidence type="ECO:0000313" key="14">
    <source>
        <dbReference type="Proteomes" id="UP001165085"/>
    </source>
</evidence>
<dbReference type="SUPFAM" id="SSF81324">
    <property type="entry name" value="Voltage-gated potassium channels"/>
    <property type="match status" value="2"/>
</dbReference>
<feature type="region of interest" description="Disordered" evidence="10">
    <location>
        <begin position="1"/>
        <end position="108"/>
    </location>
</feature>
<evidence type="ECO:0000256" key="9">
    <source>
        <dbReference type="SAM" id="Coils"/>
    </source>
</evidence>
<dbReference type="SUPFAM" id="SSF47473">
    <property type="entry name" value="EF-hand"/>
    <property type="match status" value="1"/>
</dbReference>
<feature type="domain" description="EF-hand" evidence="12">
    <location>
        <begin position="409"/>
        <end position="444"/>
    </location>
</feature>
<evidence type="ECO:0000256" key="7">
    <source>
        <dbReference type="ARBA" id="ARBA00023136"/>
    </source>
</evidence>
<evidence type="ECO:0000256" key="8">
    <source>
        <dbReference type="ARBA" id="ARBA00023303"/>
    </source>
</evidence>
<dbReference type="InterPro" id="IPR011992">
    <property type="entry name" value="EF-hand-dom_pair"/>
</dbReference>
<gene>
    <name evidence="13" type="ORF">TrST_g6853</name>
</gene>
<dbReference type="GO" id="GO:0022841">
    <property type="term" value="F:potassium ion leak channel activity"/>
    <property type="evidence" value="ECO:0007669"/>
    <property type="project" value="TreeGrafter"/>
</dbReference>
<feature type="transmembrane region" description="Helical" evidence="11">
    <location>
        <begin position="179"/>
        <end position="205"/>
    </location>
</feature>
<proteinExistence type="predicted"/>
<dbReference type="CDD" id="cd00051">
    <property type="entry name" value="EFh"/>
    <property type="match status" value="1"/>
</dbReference>
<keyword evidence="6" id="KW-0406">Ion transport</keyword>